<protein>
    <recommendedName>
        <fullName evidence="5">Toprim domain-containing protein</fullName>
    </recommendedName>
</protein>
<dbReference type="Proteomes" id="UP000017184">
    <property type="component" value="Chromosome"/>
</dbReference>
<dbReference type="EMBL" id="CP004885">
    <property type="protein sequence ID" value="AGX88049.1"/>
    <property type="molecule type" value="Genomic_DNA"/>
</dbReference>
<evidence type="ECO:0008006" key="5">
    <source>
        <dbReference type="Google" id="ProtNLM"/>
    </source>
</evidence>
<organism evidence="3 4">
    <name type="scientific">Candidatus Symbiobacter mobilis CR</name>
    <dbReference type="NCBI Taxonomy" id="946483"/>
    <lineage>
        <taxon>Bacteria</taxon>
        <taxon>Pseudomonadati</taxon>
        <taxon>Pseudomonadota</taxon>
        <taxon>Betaproteobacteria</taxon>
        <taxon>Burkholderiales</taxon>
        <taxon>Comamonadaceae</taxon>
    </lineage>
</organism>
<dbReference type="KEGG" id="cbx:Cenrod_1975"/>
<evidence type="ECO:0000313" key="3">
    <source>
        <dbReference type="EMBL" id="AGX88049.1"/>
    </source>
</evidence>
<reference evidence="3 4" key="1">
    <citation type="journal article" date="2013" name="Genome Biol.">
        <title>Genomic analysis reveals key aspects of prokaryotic symbiosis in the phototrophic consortium "Chlorochromatium aggregatum".</title>
        <authorList>
            <person name="Liu Z."/>
            <person name="Muller J."/>
            <person name="Li T."/>
            <person name="Alvey R.M."/>
            <person name="Vogl K."/>
            <person name="Frigaard N.U."/>
            <person name="Rockwell N.C."/>
            <person name="Boyd E.S."/>
            <person name="Tomsho L.P."/>
            <person name="Schuster S.C."/>
            <person name="Henke P."/>
            <person name="Rohde M."/>
            <person name="Overmann J."/>
            <person name="Bryant D.A."/>
        </authorList>
    </citation>
    <scope>NUCLEOTIDE SEQUENCE [LARGE SCALE GENOMIC DNA]</scope>
    <source>
        <strain evidence="3">CR</strain>
    </source>
</reference>
<evidence type="ECO:0000259" key="1">
    <source>
        <dbReference type="Pfam" id="PF08707"/>
    </source>
</evidence>
<dbReference type="Pfam" id="PF13362">
    <property type="entry name" value="Toprim_3"/>
    <property type="match status" value="1"/>
</dbReference>
<keyword evidence="4" id="KW-1185">Reference proteome</keyword>
<gene>
    <name evidence="3" type="ORF">Cenrod_1975</name>
</gene>
<accession>U5ND04</accession>
<evidence type="ECO:0000259" key="2">
    <source>
        <dbReference type="Pfam" id="PF13362"/>
    </source>
</evidence>
<feature type="domain" description="Primase C-terminal 2" evidence="1">
    <location>
        <begin position="16"/>
        <end position="84"/>
    </location>
</feature>
<dbReference type="InterPro" id="IPR006171">
    <property type="entry name" value="TOPRIM_dom"/>
</dbReference>
<sequence>MSALWATHSPSEIERARSALHTIPPDGIEYPEWVRVIGSAAANGLTLDDVQEWDAQSARHDHRAVRDTFKSMRRTGRATLFWFARQHGFADDCPLTADDLTALRADQEARIAQERADQERRTTGERWTAHRHAKALWSRAQQAIDDHPYLVRKRLPGTEARELPAVEIHNALGYRPAGAEGEIQGRCLVLAIAGALPDGSSGLTNVELIDEGGQKVFLRGAGTLHGSYILCKAHPLPDNDGAGATILVAEGWATALAASLATGHPALAALSCTNLRAVVDRARGRWPRAGFVILADLDKTGTRPHQSAVDAAHATGARLAVPSFGDGESHPHGDFADLWALGAVEAIRRAIAGHEGRAAA</sequence>
<dbReference type="STRING" id="946483.Cenrod_1975"/>
<feature type="domain" description="Toprim" evidence="2">
    <location>
        <begin position="246"/>
        <end position="339"/>
    </location>
</feature>
<name>U5ND04_9BURK</name>
<dbReference type="HOGENOM" id="CLU_768801_0_0_4"/>
<dbReference type="Pfam" id="PF08707">
    <property type="entry name" value="PriCT_2"/>
    <property type="match status" value="1"/>
</dbReference>
<dbReference type="GO" id="GO:0016817">
    <property type="term" value="F:hydrolase activity, acting on acid anhydrides"/>
    <property type="evidence" value="ECO:0007669"/>
    <property type="project" value="InterPro"/>
</dbReference>
<proteinExistence type="predicted"/>
<dbReference type="eggNOG" id="COG4643">
    <property type="taxonomic scope" value="Bacteria"/>
</dbReference>
<evidence type="ECO:0000313" key="4">
    <source>
        <dbReference type="Proteomes" id="UP000017184"/>
    </source>
</evidence>
<dbReference type="InterPro" id="IPR014819">
    <property type="entry name" value="PriCT_2"/>
</dbReference>
<dbReference type="AlphaFoldDB" id="U5ND04"/>